<dbReference type="RefSeq" id="XP_015509398.2">
    <property type="nucleotide sequence ID" value="XM_015653912.2"/>
</dbReference>
<reference evidence="2" key="1">
    <citation type="submission" date="2025-08" db="UniProtKB">
        <authorList>
            <consortium name="RefSeq"/>
        </authorList>
    </citation>
    <scope>IDENTIFICATION</scope>
    <source>
        <tissue evidence="2">Thorax and Abdomen</tissue>
    </source>
</reference>
<accession>A0A6J0B723</accession>
<evidence type="ECO:0000313" key="1">
    <source>
        <dbReference type="Proteomes" id="UP000829291"/>
    </source>
</evidence>
<dbReference type="GO" id="GO:0007131">
    <property type="term" value="P:reciprocal meiotic recombination"/>
    <property type="evidence" value="ECO:0007669"/>
    <property type="project" value="TreeGrafter"/>
</dbReference>
<dbReference type="GeneID" id="107216654"/>
<dbReference type="KEGG" id="nlo:107216654"/>
<dbReference type="PANTHER" id="PTHR21615">
    <property type="entry name" value="CYCLIN N-TERMINAL DOMAIN-CONTAINING PROTEIN 1"/>
    <property type="match status" value="1"/>
</dbReference>
<gene>
    <name evidence="2" type="primary">LOC107216654</name>
</gene>
<dbReference type="AlphaFoldDB" id="A0A6J0B723"/>
<protein>
    <submittedName>
        <fullName evidence="2">Cyclin N-terminal domain-containing protein 1 isoform X1</fullName>
    </submittedName>
</protein>
<dbReference type="Proteomes" id="UP000829291">
    <property type="component" value="Chromosome 4"/>
</dbReference>
<name>A0A6J0B723_NEOLC</name>
<keyword evidence="1" id="KW-1185">Reference proteome</keyword>
<dbReference type="InParanoid" id="A0A6J0B723"/>
<proteinExistence type="predicted"/>
<organism evidence="2">
    <name type="scientific">Neodiprion lecontei</name>
    <name type="common">Redheaded pine sawfly</name>
    <dbReference type="NCBI Taxonomy" id="441921"/>
    <lineage>
        <taxon>Eukaryota</taxon>
        <taxon>Metazoa</taxon>
        <taxon>Ecdysozoa</taxon>
        <taxon>Arthropoda</taxon>
        <taxon>Hexapoda</taxon>
        <taxon>Insecta</taxon>
        <taxon>Pterygota</taxon>
        <taxon>Neoptera</taxon>
        <taxon>Endopterygota</taxon>
        <taxon>Hymenoptera</taxon>
        <taxon>Tenthredinoidea</taxon>
        <taxon>Diprionidae</taxon>
        <taxon>Diprioninae</taxon>
        <taxon>Neodiprion</taxon>
    </lineage>
</organism>
<dbReference type="Gene3D" id="1.10.472.10">
    <property type="entry name" value="Cyclin-like"/>
    <property type="match status" value="1"/>
</dbReference>
<dbReference type="GO" id="GO:0035861">
    <property type="term" value="C:site of double-strand break"/>
    <property type="evidence" value="ECO:0007669"/>
    <property type="project" value="TreeGrafter"/>
</dbReference>
<sequence>MCATKLPRIMDLDTAYIEPLIKEWLQHVHEDNARQEQIFVEGSEFFIPFIAVPVPVMKAIFVITDHLGLGPNTRYLTVHLFDRFMSNQFCELYVAEMVSNPGEVAWPQICKIISSEAKLRLMSCMQLASKMDSHTKGLSISQVVRGLRWLDDKSEYTTNSIYCSEFRVYKALDFKIPLFTPLHCVEILLAATKLGQMPKIYDACVNLLDLAYLEHERLYSCLVFLMKQRFSEFQIDPGYIMALESNVLYLAAAVVLCATFILAVEHSETERLVQMLSNQVGIRVTNIWEMANLLFTIALQEDTPEQ</sequence>
<dbReference type="InterPro" id="IPR036915">
    <property type="entry name" value="Cyclin-like_sf"/>
</dbReference>
<dbReference type="SUPFAM" id="SSF47954">
    <property type="entry name" value="Cyclin-like"/>
    <property type="match status" value="1"/>
</dbReference>
<dbReference type="PANTHER" id="PTHR21615:SF2">
    <property type="entry name" value="CYCLIN N-TERMINAL DOMAIN-CONTAINING PROTEIN 1"/>
    <property type="match status" value="1"/>
</dbReference>
<evidence type="ECO:0000313" key="2">
    <source>
        <dbReference type="RefSeq" id="XP_015509398.2"/>
    </source>
</evidence>
<dbReference type="OrthoDB" id="9983043at2759"/>